<sequence length="438" mass="47343">MSHIAIVGAGPSGAFAAAAAVKNPDVSVDVFDRLPTPFGLIRYGVAPDHVKIKSVTRVLSKTFGAERVRFFGNVEYGRDIPVGALHEAYDAVLFATGSTGSRALGIAGEDLIGNYSAADIVPWYNGHPLRGSEMRISEPGEKSTVAIVGAGNVSLDIARILLKGRAGLSDTDVPESVLAALDSHASVDEVHIIVRRGAADVRFTLPELQEFDRMSEEDLDVTIYDADLRSEPTAADLADPTAQQRWDLFSRWATRKPTGADRRLIFHFGVTPSRIDGVNRVSELTLTQSGHELAPTRTIRVDAVITSIGYAGEPIPGLEFDHERSVVPNELGRAGNRTYVAGWIKRGPTGVVGANKACAGETMRVLLEDLSAADQDVDRSDARKRLLADLRTKCSPVDWEGWQRIDNAEVVLGTEFGCNRKKITDHRRLVEIATAVSA</sequence>
<feature type="binding site" evidence="8">
    <location>
        <position position="207"/>
    </location>
    <ligand>
        <name>NADP(+)</name>
        <dbReference type="ChEBI" id="CHEBI:58349"/>
    </ligand>
</feature>
<feature type="binding site" evidence="7">
    <location>
        <position position="12"/>
    </location>
    <ligand>
        <name>FAD</name>
        <dbReference type="ChEBI" id="CHEBI:57692"/>
    </ligand>
</feature>
<evidence type="ECO:0000256" key="4">
    <source>
        <dbReference type="ARBA" id="ARBA00022827"/>
    </source>
</evidence>
<dbReference type="InterPro" id="IPR036188">
    <property type="entry name" value="FAD/NAD-bd_sf"/>
</dbReference>
<accession>F9VVL6</accession>
<feature type="binding site" evidence="7">
    <location>
        <position position="343"/>
    </location>
    <ligand>
        <name>FAD</name>
        <dbReference type="ChEBI" id="CHEBI:57692"/>
    </ligand>
</feature>
<proteinExistence type="inferred from homology"/>
<feature type="binding site" evidence="8">
    <location>
        <begin position="195"/>
        <end position="196"/>
    </location>
    <ligand>
        <name>NADP(+)</name>
        <dbReference type="ChEBI" id="CHEBI:58349"/>
    </ligand>
</feature>
<dbReference type="PANTHER" id="PTHR48467">
    <property type="entry name" value="GLUTAMATE SYNTHASE 1 [NADH], CHLOROPLASTIC-LIKE"/>
    <property type="match status" value="1"/>
</dbReference>
<dbReference type="PANTHER" id="PTHR48467:SF1">
    <property type="entry name" value="GLUTAMATE SYNTHASE 1 [NADH], CHLOROPLASTIC-LIKE"/>
    <property type="match status" value="1"/>
</dbReference>
<dbReference type="SUPFAM" id="SSF51971">
    <property type="entry name" value="Nucleotide-binding domain"/>
    <property type="match status" value="2"/>
</dbReference>
<reference evidence="9 10" key="1">
    <citation type="submission" date="2011-05" db="EMBL/GenBank/DDBJ databases">
        <title>Whole genome shotgun sequence of Gordonia alkanivorans NBRC 16433.</title>
        <authorList>
            <person name="Hosoyama A."/>
            <person name="Nakamura S."/>
            <person name="Takarada H."/>
            <person name="Tsuchikane K."/>
            <person name="Yamazaki S."/>
            <person name="Fujita N."/>
        </authorList>
    </citation>
    <scope>NUCLEOTIDE SEQUENCE [LARGE SCALE GENOMIC DNA]</scope>
    <source>
        <strain evidence="9 10">NBRC 16433</strain>
    </source>
</reference>
<evidence type="ECO:0000256" key="8">
    <source>
        <dbReference type="PIRSR" id="PIRSR000362-2"/>
    </source>
</evidence>
<evidence type="ECO:0000256" key="2">
    <source>
        <dbReference type="ARBA" id="ARBA00008312"/>
    </source>
</evidence>
<name>F9VVL6_9ACTN</name>
<dbReference type="RefSeq" id="WP_006358777.1">
    <property type="nucleotide sequence ID" value="NZ_BACI01000056.1"/>
</dbReference>
<dbReference type="PRINTS" id="PR00419">
    <property type="entry name" value="ADXRDTASE"/>
</dbReference>
<evidence type="ECO:0000256" key="1">
    <source>
        <dbReference type="ARBA" id="ARBA00001974"/>
    </source>
</evidence>
<dbReference type="STRING" id="1027371.GOALK_056_00780"/>
<dbReference type="Pfam" id="PF13450">
    <property type="entry name" value="NAD_binding_8"/>
    <property type="match status" value="1"/>
</dbReference>
<gene>
    <name evidence="9" type="ORF">GOALK_056_00780</name>
</gene>
<keyword evidence="6" id="KW-0560">Oxidoreductase</keyword>
<dbReference type="PIRSF" id="PIRSF000362">
    <property type="entry name" value="FNR"/>
    <property type="match status" value="1"/>
</dbReference>
<dbReference type="eggNOG" id="COG0493">
    <property type="taxonomic scope" value="Bacteria"/>
</dbReference>
<dbReference type="InterPro" id="IPR055275">
    <property type="entry name" value="Ferredox_Rdtase"/>
</dbReference>
<dbReference type="Gene3D" id="3.50.50.60">
    <property type="entry name" value="FAD/NAD(P)-binding domain"/>
    <property type="match status" value="1"/>
</dbReference>
<comment type="caution">
    <text evidence="9">The sequence shown here is derived from an EMBL/GenBank/DDBJ whole genome shotgun (WGS) entry which is preliminary data.</text>
</comment>
<comment type="cofactor">
    <cofactor evidence="1 7">
        <name>FAD</name>
        <dbReference type="ChEBI" id="CHEBI:57692"/>
    </cofactor>
</comment>
<evidence type="ECO:0000256" key="7">
    <source>
        <dbReference type="PIRSR" id="PIRSR000362-1"/>
    </source>
</evidence>
<evidence type="ECO:0000256" key="6">
    <source>
        <dbReference type="ARBA" id="ARBA00023002"/>
    </source>
</evidence>
<dbReference type="Proteomes" id="UP000003558">
    <property type="component" value="Unassembled WGS sequence"/>
</dbReference>
<dbReference type="EMBL" id="BACI01000056">
    <property type="protein sequence ID" value="GAA12645.1"/>
    <property type="molecule type" value="Genomic_DNA"/>
</dbReference>
<organism evidence="9 10">
    <name type="scientific">Gordonia alkanivorans NBRC 16433</name>
    <dbReference type="NCBI Taxonomy" id="1027371"/>
    <lineage>
        <taxon>Bacteria</taxon>
        <taxon>Bacillati</taxon>
        <taxon>Actinomycetota</taxon>
        <taxon>Actinomycetes</taxon>
        <taxon>Mycobacteriales</taxon>
        <taxon>Gordoniaceae</taxon>
        <taxon>Gordonia</taxon>
    </lineage>
</organism>
<evidence type="ECO:0000256" key="5">
    <source>
        <dbReference type="ARBA" id="ARBA00022857"/>
    </source>
</evidence>
<dbReference type="Gene3D" id="3.40.50.720">
    <property type="entry name" value="NAD(P)-binding Rossmann-like Domain"/>
    <property type="match status" value="1"/>
</dbReference>
<comment type="similarity">
    <text evidence="2">Belongs to the ferredoxin--NADP reductase type 1 family.</text>
</comment>
<keyword evidence="4 7" id="KW-0274">FAD</keyword>
<dbReference type="GO" id="GO:0016491">
    <property type="term" value="F:oxidoreductase activity"/>
    <property type="evidence" value="ECO:0007669"/>
    <property type="project" value="UniProtKB-KW"/>
</dbReference>
<keyword evidence="5 8" id="KW-0521">NADP</keyword>
<evidence type="ECO:0000313" key="10">
    <source>
        <dbReference type="Proteomes" id="UP000003558"/>
    </source>
</evidence>
<protein>
    <submittedName>
        <fullName evidence="9">Putative ferredoxin--NADP(+) reductase</fullName>
    </submittedName>
</protein>
<dbReference type="InterPro" id="IPR021163">
    <property type="entry name" value="Ferredox_Rdtase_adrenod"/>
</dbReference>
<feature type="binding site" evidence="8">
    <location>
        <position position="350"/>
    </location>
    <ligand>
        <name>NADP(+)</name>
        <dbReference type="ChEBI" id="CHEBI:58349"/>
    </ligand>
</feature>
<feature type="binding site" evidence="7">
    <location>
        <position position="40"/>
    </location>
    <ligand>
        <name>FAD</name>
        <dbReference type="ChEBI" id="CHEBI:57692"/>
    </ligand>
</feature>
<keyword evidence="3" id="KW-0285">Flavoprotein</keyword>
<dbReference type="AlphaFoldDB" id="F9VVL6"/>
<evidence type="ECO:0000313" key="9">
    <source>
        <dbReference type="EMBL" id="GAA12645.1"/>
    </source>
</evidence>
<evidence type="ECO:0000256" key="3">
    <source>
        <dbReference type="ARBA" id="ARBA00022630"/>
    </source>
</evidence>